<name>A0A6P6WNM3_COFAR</name>
<keyword evidence="2" id="KW-0489">Methyltransferase</keyword>
<dbReference type="PANTHER" id="PTHR12176">
    <property type="entry name" value="SAM-DEPENDENT METHYLTRANSFERASE SUPERFAMILY PROTEIN"/>
    <property type="match status" value="1"/>
</dbReference>
<sequence>MSSILYSSMINKVKTSLSSNLRRFSTAIRRHIEDEGDWFYSSEWWGTDSGSDGQTVFRAVSDQGNGVVSVLAYPSSKPDNIHWHKTESWLQQRFAEIHPFCENNGFKVIGYQWRTLHFNDDTRQSTVKIMAAYEKSNPASVFYMQQPHCLAVPYVKSMISAGLVTISSCNFDLNSAICGKKIMNVLCIGHGGGSIPLFMASKIEGAVVHIVEIDPLVISASTQAMGFPPFAVMTMSGERACPEPDPVNEVLWKGIHERLLLYGSDAEKFISETTTLYDIVFIDAYDGDDIFPHKLWDPHSPFLKTLANKLHPEHGTVVLNLHSDTDLSVDTSVSPVFSVLPMGKYVFSVCRAYKDVLLGDRSLHGGLAYTVSVPWVCNTSLVVSRGFGKAYSRNMVFNSLMSSSLQVENILQLPFSCLQYIKRGLTLFD</sequence>
<dbReference type="PANTHER" id="PTHR12176:SF56">
    <property type="entry name" value="OS04G0510700 PROTEIN"/>
    <property type="match status" value="1"/>
</dbReference>
<proteinExistence type="inferred from homology"/>
<organism evidence="4 5">
    <name type="scientific">Coffea arabica</name>
    <name type="common">Arabian coffee</name>
    <dbReference type="NCBI Taxonomy" id="13443"/>
    <lineage>
        <taxon>Eukaryota</taxon>
        <taxon>Viridiplantae</taxon>
        <taxon>Streptophyta</taxon>
        <taxon>Embryophyta</taxon>
        <taxon>Tracheophyta</taxon>
        <taxon>Spermatophyta</taxon>
        <taxon>Magnoliopsida</taxon>
        <taxon>eudicotyledons</taxon>
        <taxon>Gunneridae</taxon>
        <taxon>Pentapetalae</taxon>
        <taxon>asterids</taxon>
        <taxon>lamiids</taxon>
        <taxon>Gentianales</taxon>
        <taxon>Rubiaceae</taxon>
        <taxon>Ixoroideae</taxon>
        <taxon>Gardenieae complex</taxon>
        <taxon>Bertiereae - Coffeeae clade</taxon>
        <taxon>Coffeeae</taxon>
        <taxon>Coffea</taxon>
    </lineage>
</organism>
<dbReference type="SUPFAM" id="SSF53335">
    <property type="entry name" value="S-adenosyl-L-methionine-dependent methyltransferases"/>
    <property type="match status" value="1"/>
</dbReference>
<accession>A0A6P6WNM3</accession>
<evidence type="ECO:0000256" key="3">
    <source>
        <dbReference type="ARBA" id="ARBA00022679"/>
    </source>
</evidence>
<comment type="similarity">
    <text evidence="1">Belongs to the methyltransferase superfamily.</text>
</comment>
<dbReference type="GeneID" id="113734492"/>
<keyword evidence="4" id="KW-1185">Reference proteome</keyword>
<dbReference type="InterPro" id="IPR029063">
    <property type="entry name" value="SAM-dependent_MTases_sf"/>
</dbReference>
<reference evidence="4" key="1">
    <citation type="journal article" date="2025" name="Foods">
        <title>Unveiling the Microbial Signatures of Arabica Coffee Cherries: Insights into Ripeness Specific Diversity, Functional Traits, and Implications for Quality and Safety.</title>
        <authorList>
            <consortium name="RefSeq"/>
            <person name="Tenea G.N."/>
            <person name="Cifuentes V."/>
            <person name="Reyes P."/>
            <person name="Cevallos-Vallejos M."/>
        </authorList>
    </citation>
    <scope>NUCLEOTIDE SEQUENCE [LARGE SCALE GENOMIC DNA]</scope>
</reference>
<evidence type="ECO:0000256" key="2">
    <source>
        <dbReference type="ARBA" id="ARBA00022603"/>
    </source>
</evidence>
<keyword evidence="3" id="KW-0808">Transferase</keyword>
<reference evidence="5" key="2">
    <citation type="submission" date="2025-08" db="UniProtKB">
        <authorList>
            <consortium name="RefSeq"/>
        </authorList>
    </citation>
    <scope>IDENTIFICATION</scope>
    <source>
        <tissue evidence="5">Leaves</tissue>
    </source>
</reference>
<dbReference type="OrthoDB" id="411785at2759"/>
<dbReference type="RefSeq" id="XP_027116870.2">
    <property type="nucleotide sequence ID" value="XM_027261069.2"/>
</dbReference>
<evidence type="ECO:0000256" key="1">
    <source>
        <dbReference type="ARBA" id="ARBA00008361"/>
    </source>
</evidence>
<gene>
    <name evidence="5" type="primary">LOC113734492</name>
</gene>
<dbReference type="InterPro" id="IPR051419">
    <property type="entry name" value="Lys/N-term_MeTrsfase_sf"/>
</dbReference>
<evidence type="ECO:0000313" key="5">
    <source>
        <dbReference type="RefSeq" id="XP_027116870.2"/>
    </source>
</evidence>
<protein>
    <submittedName>
        <fullName evidence="5">Uncharacterized protein isoform X1</fullName>
    </submittedName>
</protein>
<evidence type="ECO:0000313" key="4">
    <source>
        <dbReference type="Proteomes" id="UP001652660"/>
    </source>
</evidence>
<dbReference type="Gene3D" id="3.40.50.150">
    <property type="entry name" value="Vaccinia Virus protein VP39"/>
    <property type="match status" value="1"/>
</dbReference>
<dbReference type="Proteomes" id="UP001652660">
    <property type="component" value="Chromosome 3c"/>
</dbReference>